<dbReference type="EMBL" id="JAUTWS010000012">
    <property type="protein sequence ID" value="MDO9709482.1"/>
    <property type="molecule type" value="Genomic_DNA"/>
</dbReference>
<dbReference type="RefSeq" id="WP_305104350.1">
    <property type="nucleotide sequence ID" value="NZ_JAUTWS010000012.1"/>
</dbReference>
<protein>
    <recommendedName>
        <fullName evidence="4">DUF3422 family protein</fullName>
    </recommendedName>
</protein>
<proteinExistence type="predicted"/>
<comment type="caution">
    <text evidence="2">The sequence shown here is derived from an EMBL/GenBank/DDBJ whole genome shotgun (WGS) entry which is preliminary data.</text>
</comment>
<evidence type="ECO:0000313" key="3">
    <source>
        <dbReference type="Proteomes" id="UP001243009"/>
    </source>
</evidence>
<reference evidence="2 3" key="1">
    <citation type="submission" date="2023-08" db="EMBL/GenBank/DDBJ databases">
        <title>The draft genome sequence of Paracraurococcus sp. LOR1-02.</title>
        <authorList>
            <person name="Kingkaew E."/>
            <person name="Tanasupawat S."/>
        </authorList>
    </citation>
    <scope>NUCLEOTIDE SEQUENCE [LARGE SCALE GENOMIC DNA]</scope>
    <source>
        <strain evidence="2 3">LOR1-02</strain>
    </source>
</reference>
<evidence type="ECO:0000313" key="2">
    <source>
        <dbReference type="EMBL" id="MDO9709482.1"/>
    </source>
</evidence>
<evidence type="ECO:0000256" key="1">
    <source>
        <dbReference type="SAM" id="MobiDB-lite"/>
    </source>
</evidence>
<gene>
    <name evidence="2" type="ORF">Q7A36_14105</name>
</gene>
<dbReference type="Proteomes" id="UP001243009">
    <property type="component" value="Unassembled WGS sequence"/>
</dbReference>
<keyword evidence="3" id="KW-1185">Reference proteome</keyword>
<feature type="compositionally biased region" description="Polar residues" evidence="1">
    <location>
        <begin position="1"/>
        <end position="15"/>
    </location>
</feature>
<accession>A0ABT9E016</accession>
<evidence type="ECO:0008006" key="4">
    <source>
        <dbReference type="Google" id="ProtNLM"/>
    </source>
</evidence>
<organism evidence="2 3">
    <name type="scientific">Paracraurococcus lichenis</name>
    <dbReference type="NCBI Taxonomy" id="3064888"/>
    <lineage>
        <taxon>Bacteria</taxon>
        <taxon>Pseudomonadati</taxon>
        <taxon>Pseudomonadota</taxon>
        <taxon>Alphaproteobacteria</taxon>
        <taxon>Acetobacterales</taxon>
        <taxon>Roseomonadaceae</taxon>
        <taxon>Paracraurococcus</taxon>
    </lineage>
</organism>
<sequence length="346" mass="38570">MPPGSVNDTQSTPSASADPPGEMTCTLEHPVFRRFPGIGFRRSPLDGEVVMVVPMAEREAVLPLKGIQQEFGIAEDSPDGRMLALVAESLGYVTALHPGDPLPAEVVNGAASWSPEGAHRRRAQVRLRIALLGWQDPEAAQRAMRDIESGGRLDSDPELRTAIQNASRKAVNELGCAGPDEVIACLDRLAEDFAYVEALRDRLLVRVQRLIARAQRIGATLHRSDTVRSDAIRRITRMAETALEELSARFRKLDGVYTEIIPLLREPETRLAFVQENRDALYRTLMGWEPILGEWDGVREGDDLLWQAVGNTYQFLARRYLAVAEWPPFGVLRQALSRGRESAMRW</sequence>
<name>A0ABT9E016_9PROT</name>
<feature type="region of interest" description="Disordered" evidence="1">
    <location>
        <begin position="1"/>
        <end position="22"/>
    </location>
</feature>